<organism evidence="2 3">
    <name type="scientific">Lophium mytilinum</name>
    <dbReference type="NCBI Taxonomy" id="390894"/>
    <lineage>
        <taxon>Eukaryota</taxon>
        <taxon>Fungi</taxon>
        <taxon>Dikarya</taxon>
        <taxon>Ascomycota</taxon>
        <taxon>Pezizomycotina</taxon>
        <taxon>Dothideomycetes</taxon>
        <taxon>Pleosporomycetidae</taxon>
        <taxon>Mytilinidiales</taxon>
        <taxon>Mytilinidiaceae</taxon>
        <taxon>Lophium</taxon>
    </lineage>
</organism>
<dbReference type="EMBL" id="MU004182">
    <property type="protein sequence ID" value="KAF2501679.1"/>
    <property type="molecule type" value="Genomic_DNA"/>
</dbReference>
<gene>
    <name evidence="2" type="ORF">BU16DRAFT_577773</name>
</gene>
<evidence type="ECO:0000256" key="1">
    <source>
        <dbReference type="SAM" id="MobiDB-lite"/>
    </source>
</evidence>
<feature type="region of interest" description="Disordered" evidence="1">
    <location>
        <begin position="64"/>
        <end position="109"/>
    </location>
</feature>
<feature type="compositionally biased region" description="Polar residues" evidence="1">
    <location>
        <begin position="93"/>
        <end position="109"/>
    </location>
</feature>
<dbReference type="OrthoDB" id="410701at2759"/>
<feature type="compositionally biased region" description="Basic residues" evidence="1">
    <location>
        <begin position="66"/>
        <end position="75"/>
    </location>
</feature>
<sequence length="999" mass="113545">MPLAALLAASGKAGCAHATRLLTARHRCFSRLLLDQAVNKAAKWPAGARIASGAGKRFLSYTFQPHAHHPKPNPHSHRDQPDSEAAPSLDRPYQSSIQEESSTNWTPDSSYSLQPEAFYPSLNALKRSRPSPNGYLLKVVNHYEPKLYFTTPSHKVDLSYNNVRTLVDDWNFTHPGSTERSSSSSLPAPRDYSYKDHKVVDVRQEKTSVDLDELRLQWNSPAEMSLQSILTEFIYKVGRDVVQGQASHTFSVAETLFLRSKGYDVEHVPAWASVVLNRNPDAAAEYFVSEATLPLFLILFFLRRRNVSVDALAMTMTRLRSHDLRSKSMDPKSVDRLVDPLSFSIVLIRLVRHARKKSPVDLPAIASLLTVQMKKVTGDFPKPGEEMSNFVFFCNRFLTLLSAPASNEPYISSRFQETAQFLVLQAMSVHEPPIPVTQEGYRALARVQLAHAKTEKEREWALLKSKAWPPWKENRTAMDEDTGIEAGISRAGLIMQQMYAAGYPPLPWEENATISAGWDTDGSPTIQDRDNVANVPLRIRDGEEPTHIVRRYEIAQWAARVRATRTIREAWACFLAYEHTTLPPHQNVYLAMFTKLQYREPLKARHTSGQTQLSSLENEIFPGDGKGVFPEPTSTHEIAYISEPVPSFEALLNRMTSRKVKVSNRFLASLVEGAPSQHLGLLILKTFEFAYRGAIQRLLDGSVEREADIEDIPEYLLVEILEFFCRVRFVPRYPQRLAIGAFGNNRSLNYVYQIVASCQPGYRPFWSNLLRWINVDSRWPKHRTVESQNHRWRVMSRMIELHPALVREPDEQSFKLVCERAGRTAMAHCASATPAKSRPELFAEFSQRIRALFQAMTRFQPKMTRPSQPDRKHRMMATVPGPTTLHLYIRTLGIVSDFEGLCSCASWTGHWHPILLARADTQVKGRRRLREAVVALRVFLERSWVAAEDDRLRVQASTELIERARRSLEASPDVGGWPTDEEVREYVLQSPADQLRGVY</sequence>
<evidence type="ECO:0000313" key="3">
    <source>
        <dbReference type="Proteomes" id="UP000799750"/>
    </source>
</evidence>
<feature type="compositionally biased region" description="Polar residues" evidence="1">
    <location>
        <begin position="174"/>
        <end position="186"/>
    </location>
</feature>
<name>A0A6A6RAF8_9PEZI</name>
<dbReference type="AlphaFoldDB" id="A0A6A6RAF8"/>
<reference evidence="2" key="1">
    <citation type="journal article" date="2020" name="Stud. Mycol.">
        <title>101 Dothideomycetes genomes: a test case for predicting lifestyles and emergence of pathogens.</title>
        <authorList>
            <person name="Haridas S."/>
            <person name="Albert R."/>
            <person name="Binder M."/>
            <person name="Bloem J."/>
            <person name="Labutti K."/>
            <person name="Salamov A."/>
            <person name="Andreopoulos B."/>
            <person name="Baker S."/>
            <person name="Barry K."/>
            <person name="Bills G."/>
            <person name="Bluhm B."/>
            <person name="Cannon C."/>
            <person name="Castanera R."/>
            <person name="Culley D."/>
            <person name="Daum C."/>
            <person name="Ezra D."/>
            <person name="Gonzalez J."/>
            <person name="Henrissat B."/>
            <person name="Kuo A."/>
            <person name="Liang C."/>
            <person name="Lipzen A."/>
            <person name="Lutzoni F."/>
            <person name="Magnuson J."/>
            <person name="Mondo S."/>
            <person name="Nolan M."/>
            <person name="Ohm R."/>
            <person name="Pangilinan J."/>
            <person name="Park H.-J."/>
            <person name="Ramirez L."/>
            <person name="Alfaro M."/>
            <person name="Sun H."/>
            <person name="Tritt A."/>
            <person name="Yoshinaga Y."/>
            <person name="Zwiers L.-H."/>
            <person name="Turgeon B."/>
            <person name="Goodwin S."/>
            <person name="Spatafora J."/>
            <person name="Crous P."/>
            <person name="Grigoriev I."/>
        </authorList>
    </citation>
    <scope>NUCLEOTIDE SEQUENCE</scope>
    <source>
        <strain evidence="2">CBS 269.34</strain>
    </source>
</reference>
<keyword evidence="3" id="KW-1185">Reference proteome</keyword>
<protein>
    <submittedName>
        <fullName evidence="2">Uncharacterized protein</fullName>
    </submittedName>
</protein>
<dbReference type="Proteomes" id="UP000799750">
    <property type="component" value="Unassembled WGS sequence"/>
</dbReference>
<feature type="region of interest" description="Disordered" evidence="1">
    <location>
        <begin position="171"/>
        <end position="190"/>
    </location>
</feature>
<accession>A0A6A6RAF8</accession>
<proteinExistence type="predicted"/>
<evidence type="ECO:0000313" key="2">
    <source>
        <dbReference type="EMBL" id="KAF2501679.1"/>
    </source>
</evidence>